<proteinExistence type="predicted"/>
<protein>
    <submittedName>
        <fullName evidence="4">Class I SAM-dependent methyltransferase</fullName>
    </submittedName>
</protein>
<gene>
    <name evidence="4" type="ORF">I7X39_08665</name>
</gene>
<dbReference type="AlphaFoldDB" id="A0A931J6C3"/>
<dbReference type="GO" id="GO:0032259">
    <property type="term" value="P:methylation"/>
    <property type="evidence" value="ECO:0007669"/>
    <property type="project" value="UniProtKB-KW"/>
</dbReference>
<dbReference type="Proteomes" id="UP000613266">
    <property type="component" value="Unassembled WGS sequence"/>
</dbReference>
<sequence length="212" mass="23770">MIGRLVRRLAGPFEPALASAYRGFFFNIEAFADRIAALGRPQQVVEIGCGEGALACALLPRLPAARYVGIDISPRVGRLFQGSTERAQFIHGDATQLLSHLRARADLVLVCDVMHHADEAAREALWSVAAQLVEPLQGRLVLKEWVRNRTPIYHLGYLSDRYITGDRVRYQTRDHWLREATQRGWGLRDEWSLKPWTANHALVLAPPSAQAV</sequence>
<organism evidence="4 5">
    <name type="scientific">Inhella proteolytica</name>
    <dbReference type="NCBI Taxonomy" id="2795029"/>
    <lineage>
        <taxon>Bacteria</taxon>
        <taxon>Pseudomonadati</taxon>
        <taxon>Pseudomonadota</taxon>
        <taxon>Betaproteobacteria</taxon>
        <taxon>Burkholderiales</taxon>
        <taxon>Sphaerotilaceae</taxon>
        <taxon>Inhella</taxon>
    </lineage>
</organism>
<evidence type="ECO:0000259" key="3">
    <source>
        <dbReference type="Pfam" id="PF13649"/>
    </source>
</evidence>
<accession>A0A931J6C3</accession>
<keyword evidence="5" id="KW-1185">Reference proteome</keyword>
<comment type="caution">
    <text evidence="4">The sequence shown here is derived from an EMBL/GenBank/DDBJ whole genome shotgun (WGS) entry which is preliminary data.</text>
</comment>
<dbReference type="EMBL" id="JAEDAK010000005">
    <property type="protein sequence ID" value="MBH9576975.1"/>
    <property type="molecule type" value="Genomic_DNA"/>
</dbReference>
<dbReference type="CDD" id="cd02440">
    <property type="entry name" value="AdoMet_MTases"/>
    <property type="match status" value="1"/>
</dbReference>
<dbReference type="Pfam" id="PF13649">
    <property type="entry name" value="Methyltransf_25"/>
    <property type="match status" value="1"/>
</dbReference>
<dbReference type="Gene3D" id="3.40.50.150">
    <property type="entry name" value="Vaccinia Virus protein VP39"/>
    <property type="match status" value="1"/>
</dbReference>
<dbReference type="PANTHER" id="PTHR43861">
    <property type="entry name" value="TRANS-ACONITATE 2-METHYLTRANSFERASE-RELATED"/>
    <property type="match status" value="1"/>
</dbReference>
<keyword evidence="2" id="KW-0808">Transferase</keyword>
<dbReference type="InterPro" id="IPR041698">
    <property type="entry name" value="Methyltransf_25"/>
</dbReference>
<reference evidence="4" key="1">
    <citation type="submission" date="2020-12" db="EMBL/GenBank/DDBJ databases">
        <title>The genome sequence of Inhella sp. 1Y17.</title>
        <authorList>
            <person name="Liu Y."/>
        </authorList>
    </citation>
    <scope>NUCLEOTIDE SEQUENCE</scope>
    <source>
        <strain evidence="4">1Y17</strain>
    </source>
</reference>
<dbReference type="PANTHER" id="PTHR43861:SF1">
    <property type="entry name" value="TRANS-ACONITATE 2-METHYLTRANSFERASE"/>
    <property type="match status" value="1"/>
</dbReference>
<evidence type="ECO:0000256" key="2">
    <source>
        <dbReference type="ARBA" id="ARBA00022679"/>
    </source>
</evidence>
<evidence type="ECO:0000313" key="4">
    <source>
        <dbReference type="EMBL" id="MBH9576975.1"/>
    </source>
</evidence>
<evidence type="ECO:0000313" key="5">
    <source>
        <dbReference type="Proteomes" id="UP000613266"/>
    </source>
</evidence>
<feature type="domain" description="Methyltransferase" evidence="3">
    <location>
        <begin position="44"/>
        <end position="135"/>
    </location>
</feature>
<dbReference type="RefSeq" id="WP_198110676.1">
    <property type="nucleotide sequence ID" value="NZ_JAEDAK010000005.1"/>
</dbReference>
<name>A0A931J6C3_9BURK</name>
<dbReference type="InterPro" id="IPR029063">
    <property type="entry name" value="SAM-dependent_MTases_sf"/>
</dbReference>
<keyword evidence="1 4" id="KW-0489">Methyltransferase</keyword>
<dbReference type="SUPFAM" id="SSF53335">
    <property type="entry name" value="S-adenosyl-L-methionine-dependent methyltransferases"/>
    <property type="match status" value="1"/>
</dbReference>
<evidence type="ECO:0000256" key="1">
    <source>
        <dbReference type="ARBA" id="ARBA00022603"/>
    </source>
</evidence>
<dbReference type="GO" id="GO:0008168">
    <property type="term" value="F:methyltransferase activity"/>
    <property type="evidence" value="ECO:0007669"/>
    <property type="project" value="UniProtKB-KW"/>
</dbReference>